<dbReference type="GO" id="GO:0016787">
    <property type="term" value="F:hydrolase activity"/>
    <property type="evidence" value="ECO:0007669"/>
    <property type="project" value="UniProtKB-KW"/>
</dbReference>
<keyword evidence="4" id="KW-0472">Membrane</keyword>
<dbReference type="GO" id="GO:0016020">
    <property type="term" value="C:membrane"/>
    <property type="evidence" value="ECO:0007669"/>
    <property type="project" value="UniProtKB-SubCell"/>
</dbReference>
<evidence type="ECO:0000313" key="6">
    <source>
        <dbReference type="Proteomes" id="UP000663720"/>
    </source>
</evidence>
<keyword evidence="5" id="KW-0378">Hydrolase</keyword>
<dbReference type="KEGG" id="dli:dnl_09550"/>
<keyword evidence="6" id="KW-1185">Reference proteome</keyword>
<dbReference type="RefSeq" id="WP_207690550.1">
    <property type="nucleotide sequence ID" value="NZ_CP061799.1"/>
</dbReference>
<dbReference type="InterPro" id="IPR029058">
    <property type="entry name" value="AB_hydrolase_fold"/>
</dbReference>
<dbReference type="InterPro" id="IPR052374">
    <property type="entry name" value="SERAC1"/>
</dbReference>
<dbReference type="SUPFAM" id="SSF53474">
    <property type="entry name" value="alpha/beta-Hydrolases"/>
    <property type="match status" value="1"/>
</dbReference>
<reference evidence="5" key="1">
    <citation type="journal article" date="2021" name="Microb. Physiol.">
        <title>Proteogenomic Insights into the Physiology of Marine, Sulfate-Reducing, Filamentous Desulfonema limicola and Desulfonema magnum.</title>
        <authorList>
            <person name="Schnaars V."/>
            <person name="Wohlbrand L."/>
            <person name="Scheve S."/>
            <person name="Hinrichs C."/>
            <person name="Reinhardt R."/>
            <person name="Rabus R."/>
        </authorList>
    </citation>
    <scope>NUCLEOTIDE SEQUENCE</scope>
    <source>
        <strain evidence="5">5ac10</strain>
    </source>
</reference>
<keyword evidence="3" id="KW-0256">Endoplasmic reticulum</keyword>
<dbReference type="PANTHER" id="PTHR48182">
    <property type="entry name" value="PROTEIN SERAC1"/>
    <property type="match status" value="1"/>
</dbReference>
<protein>
    <submittedName>
        <fullName evidence="5">Alpha/beta hydrolase fold-containing protein</fullName>
    </submittedName>
</protein>
<evidence type="ECO:0000256" key="4">
    <source>
        <dbReference type="ARBA" id="ARBA00023136"/>
    </source>
</evidence>
<name>A0A975B4N7_9BACT</name>
<sequence length="346" mass="39791">MKADVYEHRKWKQNLSAIVFIHGFTGDIEKTWGKFPDFLIQKTELLEWDIFSIGYPTSLTPDINGAWSADPDIPKLALSLKTKLLHEPFEQYDNFAFIAHSMGGLIVQRALLDNPVVLRKTRHVFLFGTPSNGLQKAKVGKWLKKQSKNMAKDSSFITCLRKEWDEKIEYNPERFNFNVIAGERDEFVGTESSLDPFPKNLHRVIQGNHLEIVKPDSAKSLNVEIVLKGLRGLNSEICVVSKPKIINPKQKPEQTEIMNIKKSNIDKRTLRIKMADTFDLEDLELICSNTQQALNNDGIKFRVSLDEVGGKRKENKILNLIEHLFKKGYLHYLTEAVEKECPEFFF</sequence>
<dbReference type="AlphaFoldDB" id="A0A975B4N7"/>
<comment type="subcellular location">
    <subcellularLocation>
        <location evidence="1">Endoplasmic reticulum</location>
    </subcellularLocation>
    <subcellularLocation>
        <location evidence="2">Membrane</location>
    </subcellularLocation>
</comment>
<gene>
    <name evidence="5" type="ORF">dnl_09550</name>
</gene>
<proteinExistence type="predicted"/>
<dbReference type="EMBL" id="CP061799">
    <property type="protein sequence ID" value="QTA78723.1"/>
    <property type="molecule type" value="Genomic_DNA"/>
</dbReference>
<evidence type="ECO:0000256" key="3">
    <source>
        <dbReference type="ARBA" id="ARBA00022824"/>
    </source>
</evidence>
<dbReference type="Proteomes" id="UP000663720">
    <property type="component" value="Chromosome"/>
</dbReference>
<evidence type="ECO:0000256" key="1">
    <source>
        <dbReference type="ARBA" id="ARBA00004240"/>
    </source>
</evidence>
<evidence type="ECO:0000313" key="5">
    <source>
        <dbReference type="EMBL" id="QTA78723.1"/>
    </source>
</evidence>
<accession>A0A975B4N7</accession>
<dbReference type="PANTHER" id="PTHR48182:SF2">
    <property type="entry name" value="PROTEIN SERAC1"/>
    <property type="match status" value="1"/>
</dbReference>
<evidence type="ECO:0000256" key="2">
    <source>
        <dbReference type="ARBA" id="ARBA00004370"/>
    </source>
</evidence>
<dbReference type="Gene3D" id="3.40.50.1820">
    <property type="entry name" value="alpha/beta hydrolase"/>
    <property type="match status" value="1"/>
</dbReference>
<organism evidence="5 6">
    <name type="scientific">Desulfonema limicola</name>
    <dbReference type="NCBI Taxonomy" id="45656"/>
    <lineage>
        <taxon>Bacteria</taxon>
        <taxon>Pseudomonadati</taxon>
        <taxon>Thermodesulfobacteriota</taxon>
        <taxon>Desulfobacteria</taxon>
        <taxon>Desulfobacterales</taxon>
        <taxon>Desulfococcaceae</taxon>
        <taxon>Desulfonema</taxon>
    </lineage>
</organism>